<dbReference type="NCBIfam" id="TIGR02436">
    <property type="entry name" value="four helix bundle protein"/>
    <property type="match status" value="2"/>
</dbReference>
<reference evidence="1" key="1">
    <citation type="submission" date="2021-03" db="EMBL/GenBank/DDBJ databases">
        <title>Genome sequencing and assembly of Tianweitania sediminis.</title>
        <authorList>
            <person name="Chhetri G."/>
        </authorList>
    </citation>
    <scope>NUCLEOTIDE SEQUENCE</scope>
    <source>
        <strain evidence="1">Z8</strain>
    </source>
</reference>
<comment type="caution">
    <text evidence="1">The sequence shown here is derived from an EMBL/GenBank/DDBJ whole genome shotgun (WGS) entry which is preliminary data.</text>
</comment>
<dbReference type="PANTHER" id="PTHR38471:SF2">
    <property type="entry name" value="FOUR HELIX BUNDLE PROTEIN"/>
    <property type="match status" value="1"/>
</dbReference>
<dbReference type="Pfam" id="PF05635">
    <property type="entry name" value="23S_rRNA_IVP"/>
    <property type="match status" value="1"/>
</dbReference>
<evidence type="ECO:0000313" key="1">
    <source>
        <dbReference type="EMBL" id="MBP0438555.1"/>
    </source>
</evidence>
<dbReference type="Proteomes" id="UP000666240">
    <property type="component" value="Unassembled WGS sequence"/>
</dbReference>
<dbReference type="AlphaFoldDB" id="A0A8J7UJ70"/>
<dbReference type="PANTHER" id="PTHR38471">
    <property type="entry name" value="FOUR HELIX BUNDLE PROTEIN"/>
    <property type="match status" value="1"/>
</dbReference>
<organism evidence="1 2">
    <name type="scientific">Tianweitania sediminis</name>
    <dbReference type="NCBI Taxonomy" id="1502156"/>
    <lineage>
        <taxon>Bacteria</taxon>
        <taxon>Pseudomonadati</taxon>
        <taxon>Pseudomonadota</taxon>
        <taxon>Alphaproteobacteria</taxon>
        <taxon>Hyphomicrobiales</taxon>
        <taxon>Phyllobacteriaceae</taxon>
        <taxon>Tianweitania</taxon>
    </lineage>
</organism>
<dbReference type="SUPFAM" id="SSF158446">
    <property type="entry name" value="IVS-encoded protein-like"/>
    <property type="match status" value="1"/>
</dbReference>
<dbReference type="Gene3D" id="1.20.1440.60">
    <property type="entry name" value="23S rRNA-intervening sequence"/>
    <property type="match status" value="2"/>
</dbReference>
<protein>
    <submittedName>
        <fullName evidence="1">Four helix bundle protein</fullName>
    </submittedName>
</protein>
<evidence type="ECO:0000313" key="2">
    <source>
        <dbReference type="Proteomes" id="UP000666240"/>
    </source>
</evidence>
<dbReference type="InterPro" id="IPR012657">
    <property type="entry name" value="23S_rRNA-intervening_sequence"/>
</dbReference>
<gene>
    <name evidence="1" type="ORF">J5Y06_07840</name>
</gene>
<proteinExistence type="predicted"/>
<dbReference type="EMBL" id="JAGIYY010000002">
    <property type="protein sequence ID" value="MBP0438555.1"/>
    <property type="molecule type" value="Genomic_DNA"/>
</dbReference>
<sequence length="110" mass="12008">MNDGPTIRSYTDLLVWQQAMDLAASIHSLTRSWPRDEIYGLTSQVRRAAAAFQNFLKTAQGSLKEAETHLLIAERVRIASAGSIQPALTLSESVGELLQRLVGSLSRSAP</sequence>
<accession>A0A8J7UJ70</accession>
<keyword evidence="2" id="KW-1185">Reference proteome</keyword>
<dbReference type="RefSeq" id="WP_209334589.1">
    <property type="nucleotide sequence ID" value="NZ_JAGIYY010000002.1"/>
</dbReference>
<name>A0A8J7UJ70_9HYPH</name>
<dbReference type="InterPro" id="IPR036583">
    <property type="entry name" value="23S_rRNA_IVS_sf"/>
</dbReference>